<organism evidence="9 10">
    <name type="scientific">Elizabethkingia anophelis NUHP1</name>
    <dbReference type="NCBI Taxonomy" id="1338011"/>
    <lineage>
        <taxon>Bacteria</taxon>
        <taxon>Pseudomonadati</taxon>
        <taxon>Bacteroidota</taxon>
        <taxon>Flavobacteriia</taxon>
        <taxon>Flavobacteriales</taxon>
        <taxon>Weeksellaceae</taxon>
        <taxon>Elizabethkingia</taxon>
    </lineage>
</organism>
<dbReference type="NCBIfam" id="TIGR02069">
    <property type="entry name" value="cyanophycinase"/>
    <property type="match status" value="1"/>
</dbReference>
<keyword evidence="8" id="KW-0720">Serine protease</keyword>
<dbReference type="InterPro" id="IPR005320">
    <property type="entry name" value="Peptidase_S51"/>
</dbReference>
<dbReference type="Proteomes" id="UP000028933">
    <property type="component" value="Chromosome"/>
</dbReference>
<reference evidence="9" key="1">
    <citation type="journal article" date="2013" name="Lancet">
        <title>First case of E anophelis outbreak in an intensive-care unit.</title>
        <authorList>
            <person name="Teo J."/>
            <person name="Tan S.Y."/>
            <person name="Tay M."/>
            <person name="Ding Y."/>
            <person name="Kjelleberg S."/>
            <person name="Givskov M."/>
            <person name="Lin R.T."/>
            <person name="Yang L."/>
        </authorList>
    </citation>
    <scope>NUCLEOTIDE SEQUENCE [LARGE SCALE GENOMIC DNA]</scope>
    <source>
        <strain evidence="9">NUHP1</strain>
    </source>
</reference>
<gene>
    <name evidence="9" type="ORF">BD94_2254</name>
</gene>
<dbReference type="eggNOG" id="COG4242">
    <property type="taxonomic scope" value="Bacteria"/>
</dbReference>
<evidence type="ECO:0000256" key="2">
    <source>
        <dbReference type="ARBA" id="ARBA00002039"/>
    </source>
</evidence>
<evidence type="ECO:0000256" key="3">
    <source>
        <dbReference type="ARBA" id="ARBA00006534"/>
    </source>
</evidence>
<accession>A0A077EIL5</accession>
<evidence type="ECO:0000256" key="5">
    <source>
        <dbReference type="ARBA" id="ARBA00015719"/>
    </source>
</evidence>
<comment type="function">
    <text evidence="2">Exopeptidase that catalyzes the hydrolytic cleavage of multi-L-arginyl-poly-L-aspartic acid (cyanophycin; a water-insoluble reserve polymer) into aspartate-arginine dipeptides.</text>
</comment>
<dbReference type="GO" id="GO:0006508">
    <property type="term" value="P:proteolysis"/>
    <property type="evidence" value="ECO:0007669"/>
    <property type="project" value="UniProtKB-KW"/>
</dbReference>
<dbReference type="Pfam" id="PF03575">
    <property type="entry name" value="Peptidase_S51"/>
    <property type="match status" value="1"/>
</dbReference>
<evidence type="ECO:0000256" key="8">
    <source>
        <dbReference type="ARBA" id="ARBA00022825"/>
    </source>
</evidence>
<comment type="similarity">
    <text evidence="3">Belongs to the peptidase S51 family.</text>
</comment>
<dbReference type="PANTHER" id="PTHR36175">
    <property type="entry name" value="CYANOPHYCINASE"/>
    <property type="match status" value="1"/>
</dbReference>
<dbReference type="PANTHER" id="PTHR36175:SF1">
    <property type="entry name" value="CYANOPHYCINASE"/>
    <property type="match status" value="1"/>
</dbReference>
<evidence type="ECO:0000256" key="6">
    <source>
        <dbReference type="ARBA" id="ARBA00022670"/>
    </source>
</evidence>
<dbReference type="AlphaFoldDB" id="A0A077EIL5"/>
<dbReference type="GO" id="GO:0008241">
    <property type="term" value="F:peptidyl-dipeptidase activity"/>
    <property type="evidence" value="ECO:0007669"/>
    <property type="project" value="UniProtKB-EC"/>
</dbReference>
<evidence type="ECO:0000256" key="4">
    <source>
        <dbReference type="ARBA" id="ARBA00013115"/>
    </source>
</evidence>
<evidence type="ECO:0000313" key="9">
    <source>
        <dbReference type="EMBL" id="AIL46029.1"/>
    </source>
</evidence>
<dbReference type="EC" id="3.4.15.6" evidence="4"/>
<keyword evidence="7" id="KW-0378">Hydrolase</keyword>
<dbReference type="RefSeq" id="WP_024564195.1">
    <property type="nucleotide sequence ID" value="NZ_CP007547.1"/>
</dbReference>
<comment type="catalytic activity">
    <reaction evidence="1">
        <text>[L-4-(L-arginin-2-N-yl)aspartate](n) + H2O = [L-4-(L-arginin-2-N-yl)aspartate](n-1) + L-4-(L-arginin-2-N-yl)aspartate</text>
        <dbReference type="Rhea" id="RHEA:12845"/>
        <dbReference type="Rhea" id="RHEA-COMP:13728"/>
        <dbReference type="Rhea" id="RHEA-COMP:13734"/>
        <dbReference type="ChEBI" id="CHEBI:15377"/>
        <dbReference type="ChEBI" id="CHEBI:137986"/>
        <dbReference type="ChEBI" id="CHEBI:137991"/>
        <dbReference type="EC" id="3.4.15.6"/>
    </reaction>
</comment>
<sequence>MKNTFILILFLVFGFVSAQIPKGKLLIIGGGDSPDFLIDRMVKEAGLKKGEYVAIFPQASSIPDSSFIYTSEDFEKRDLKTLNYYFNKGEKLSKARLDSLKKAKLIFISGGDQTKFMELINSYPEVKHIIKTSYFNGNMIAGTSAGAAVMSGVMITGNQLKHKEYNSTFNNIETNNVETQKGLGFITSAVIDQHFIIRSRYNRLLSLIIDHPKLKGIGIDESTAILVKNGEAEVVGKAQVIIFKNPGQYKTSLKDKPGARAITLDIYLNGERFKL</sequence>
<dbReference type="InterPro" id="IPR011811">
    <property type="entry name" value="Peptidase_S51_cyanophycinase"/>
</dbReference>
<keyword evidence="6" id="KW-0645">Protease</keyword>
<dbReference type="Gene3D" id="3.40.50.880">
    <property type="match status" value="1"/>
</dbReference>
<dbReference type="GO" id="GO:0008236">
    <property type="term" value="F:serine-type peptidase activity"/>
    <property type="evidence" value="ECO:0007669"/>
    <property type="project" value="UniProtKB-KW"/>
</dbReference>
<dbReference type="STRING" id="1338011.BD94_2254"/>
<evidence type="ECO:0000256" key="1">
    <source>
        <dbReference type="ARBA" id="ARBA00001092"/>
    </source>
</evidence>
<dbReference type="SUPFAM" id="SSF52317">
    <property type="entry name" value="Class I glutamine amidotransferase-like"/>
    <property type="match status" value="1"/>
</dbReference>
<dbReference type="KEGG" id="eao:BD94_2254"/>
<dbReference type="HOGENOM" id="CLU_053928_0_1_10"/>
<reference evidence="9" key="2">
    <citation type="journal article" date="2015" name="Genome Biol. Evol.">
        <title>Complete Genome Sequence and Transcriptomic Analysis of the Novel Pathogen Elizabethkingia anophelis in Response to Oxidative Stress.</title>
        <authorList>
            <person name="Li Y."/>
            <person name="Liu Y."/>
            <person name="Chew S.C."/>
            <person name="Tay M."/>
            <person name="Salido M.M."/>
            <person name="Teo J."/>
            <person name="Lauro F.M."/>
            <person name="Givskov M."/>
            <person name="Yang L."/>
        </authorList>
    </citation>
    <scope>NUCLEOTIDE SEQUENCE</scope>
    <source>
        <strain evidence="9">NUHP1</strain>
    </source>
</reference>
<protein>
    <recommendedName>
        <fullName evidence="5">Cyanophycinase</fullName>
        <ecNumber evidence="4">3.4.15.6</ecNumber>
    </recommendedName>
</protein>
<evidence type="ECO:0000256" key="7">
    <source>
        <dbReference type="ARBA" id="ARBA00022801"/>
    </source>
</evidence>
<proteinExistence type="inferred from homology"/>
<dbReference type="InterPro" id="IPR029062">
    <property type="entry name" value="Class_I_gatase-like"/>
</dbReference>
<dbReference type="CDD" id="cd03145">
    <property type="entry name" value="GAT1_cyanophycinase"/>
    <property type="match status" value="1"/>
</dbReference>
<name>A0A077EIL5_9FLAO</name>
<evidence type="ECO:0000313" key="10">
    <source>
        <dbReference type="Proteomes" id="UP000028933"/>
    </source>
</evidence>
<dbReference type="EMBL" id="CP007547">
    <property type="protein sequence ID" value="AIL46029.1"/>
    <property type="molecule type" value="Genomic_DNA"/>
</dbReference>